<name>A0A964E0Z3_9PROT</name>
<dbReference type="Pfam" id="PF13551">
    <property type="entry name" value="HTH_29"/>
    <property type="match status" value="1"/>
</dbReference>
<dbReference type="InterPro" id="IPR047655">
    <property type="entry name" value="Transpos_IS630-like"/>
</dbReference>
<dbReference type="InterPro" id="IPR038717">
    <property type="entry name" value="Tc1-like_DDE_dom"/>
</dbReference>
<dbReference type="PANTHER" id="PTHR46564">
    <property type="entry name" value="TRANSPOSASE"/>
    <property type="match status" value="1"/>
</dbReference>
<gene>
    <name evidence="3" type="ORF">ASILVAE211_20885</name>
</gene>
<dbReference type="NCBIfam" id="NF033545">
    <property type="entry name" value="transpos_IS630"/>
    <property type="match status" value="1"/>
</dbReference>
<dbReference type="EMBL" id="JAESVB010000015">
    <property type="protein sequence ID" value="MCB8877664.1"/>
    <property type="molecule type" value="Genomic_DNA"/>
</dbReference>
<reference evidence="3" key="1">
    <citation type="journal article" date="2021" name="Microorganisms">
        <title>Acidisoma silvae sp. nov. and Acidisomacellulosilytica sp. nov., Two Acidophilic Bacteria Isolated from Decaying Wood, Hydrolyzing Cellulose and Producing Poly-3-hydroxybutyrate.</title>
        <authorList>
            <person name="Mieszkin S."/>
            <person name="Pouder E."/>
            <person name="Uroz S."/>
            <person name="Simon-Colin C."/>
            <person name="Alain K."/>
        </authorList>
    </citation>
    <scope>NUCLEOTIDE SEQUENCE</scope>
    <source>
        <strain evidence="3">HW T2.11</strain>
    </source>
</reference>
<dbReference type="SUPFAM" id="SSF46689">
    <property type="entry name" value="Homeodomain-like"/>
    <property type="match status" value="1"/>
</dbReference>
<protein>
    <submittedName>
        <fullName evidence="3">IS630 family transposase</fullName>
    </submittedName>
</protein>
<dbReference type="AlphaFoldDB" id="A0A964E0Z3"/>
<organism evidence="3 4">
    <name type="scientific">Acidisoma silvae</name>
    <dbReference type="NCBI Taxonomy" id="2802396"/>
    <lineage>
        <taxon>Bacteria</taxon>
        <taxon>Pseudomonadati</taxon>
        <taxon>Pseudomonadota</taxon>
        <taxon>Alphaproteobacteria</taxon>
        <taxon>Acetobacterales</taxon>
        <taxon>Acidocellaceae</taxon>
        <taxon>Acidisoma</taxon>
    </lineage>
</organism>
<dbReference type="Pfam" id="PF13358">
    <property type="entry name" value="DDE_3"/>
    <property type="match status" value="1"/>
</dbReference>
<feature type="domain" description="Tc1-like transposase DDE" evidence="1">
    <location>
        <begin position="156"/>
        <end position="291"/>
    </location>
</feature>
<accession>A0A964E0Z3</accession>
<feature type="domain" description="Winged helix-turn helix" evidence="2">
    <location>
        <begin position="83"/>
        <end position="140"/>
    </location>
</feature>
<keyword evidence="4" id="KW-1185">Reference proteome</keyword>
<dbReference type="InterPro" id="IPR025959">
    <property type="entry name" value="Winged_HTH_dom"/>
</dbReference>
<evidence type="ECO:0000313" key="3">
    <source>
        <dbReference type="EMBL" id="MCB8877664.1"/>
    </source>
</evidence>
<dbReference type="RefSeq" id="WP_227323311.1">
    <property type="nucleotide sequence ID" value="NZ_JAESVB010000015.1"/>
</dbReference>
<evidence type="ECO:0000313" key="4">
    <source>
        <dbReference type="Proteomes" id="UP000708298"/>
    </source>
</evidence>
<sequence>MTELRKRGVAAVQSGESPVQVAAALGVNLRTLFRWLALYRRGGWDQLDANKRGGRPPKLDGRALRWIYKTLSTKNPLQLNFPFALWTIAMVQALIGERFDVKLGHSSVARLLHQLGLSAQRPLWRAYQQNPETVKRWLETEYPDIRRQAKRAGAQIFFADEAGVRSDFHSGTTWGPRGQTPIVSSTGARFGANLISAISAQGQLRFMLTEGRVTGAVFIEFLKRLLANATVPLFVIVDGHPTHRAKAVTQFVAAQQGRLALFHLPPYSPELNPDELVWNDLKTHGTGRKLITSPTQLRQAVLSHMRQLQKLPALVRSFFHAPTTLYARL</sequence>
<dbReference type="InterPro" id="IPR036397">
    <property type="entry name" value="RNaseH_sf"/>
</dbReference>
<dbReference type="InterPro" id="IPR009057">
    <property type="entry name" value="Homeodomain-like_sf"/>
</dbReference>
<dbReference type="Proteomes" id="UP000708298">
    <property type="component" value="Unassembled WGS sequence"/>
</dbReference>
<dbReference type="PANTHER" id="PTHR46564:SF1">
    <property type="entry name" value="TRANSPOSASE"/>
    <property type="match status" value="1"/>
</dbReference>
<reference evidence="3" key="2">
    <citation type="submission" date="2021-01" db="EMBL/GenBank/DDBJ databases">
        <authorList>
            <person name="Mieszkin S."/>
            <person name="Pouder E."/>
            <person name="Alain K."/>
        </authorList>
    </citation>
    <scope>NUCLEOTIDE SEQUENCE</scope>
    <source>
        <strain evidence="3">HW T2.11</strain>
    </source>
</reference>
<dbReference type="Pfam" id="PF13592">
    <property type="entry name" value="HTH_33"/>
    <property type="match status" value="1"/>
</dbReference>
<comment type="caution">
    <text evidence="3">The sequence shown here is derived from an EMBL/GenBank/DDBJ whole genome shotgun (WGS) entry which is preliminary data.</text>
</comment>
<proteinExistence type="predicted"/>
<evidence type="ECO:0000259" key="2">
    <source>
        <dbReference type="Pfam" id="PF13592"/>
    </source>
</evidence>
<evidence type="ECO:0000259" key="1">
    <source>
        <dbReference type="Pfam" id="PF13358"/>
    </source>
</evidence>
<dbReference type="GO" id="GO:0003676">
    <property type="term" value="F:nucleic acid binding"/>
    <property type="evidence" value="ECO:0007669"/>
    <property type="project" value="InterPro"/>
</dbReference>
<dbReference type="Gene3D" id="3.30.420.10">
    <property type="entry name" value="Ribonuclease H-like superfamily/Ribonuclease H"/>
    <property type="match status" value="1"/>
</dbReference>